<comment type="caution">
    <text evidence="1">The sequence shown here is derived from an EMBL/GenBank/DDBJ whole genome shotgun (WGS) entry which is preliminary data.</text>
</comment>
<name>A0A241XSE2_PSEAI</name>
<proteinExistence type="predicted"/>
<organism evidence="1 2">
    <name type="scientific">Pseudomonas aeruginosa</name>
    <dbReference type="NCBI Taxonomy" id="287"/>
    <lineage>
        <taxon>Bacteria</taxon>
        <taxon>Pseudomonadati</taxon>
        <taxon>Pseudomonadota</taxon>
        <taxon>Gammaproteobacteria</taxon>
        <taxon>Pseudomonadales</taxon>
        <taxon>Pseudomonadaceae</taxon>
        <taxon>Pseudomonas</taxon>
    </lineage>
</organism>
<reference evidence="1 2" key="1">
    <citation type="submission" date="2017-05" db="EMBL/GenBank/DDBJ databases">
        <authorList>
            <person name="Song R."/>
            <person name="Chenine A.L."/>
            <person name="Ruprecht R.M."/>
        </authorList>
    </citation>
    <scope>NUCLEOTIDE SEQUENCE [LARGE SCALE GENOMIC DNA]</scope>
    <source>
        <strain evidence="1 2">S567_C10_BS</strain>
    </source>
</reference>
<protein>
    <submittedName>
        <fullName evidence="1">Uncharacterized protein</fullName>
    </submittedName>
</protein>
<accession>A0A241XSE2</accession>
<dbReference type="EMBL" id="NFFZ01000004">
    <property type="protein sequence ID" value="OTI63409.1"/>
    <property type="molecule type" value="Genomic_DNA"/>
</dbReference>
<dbReference type="Proteomes" id="UP000194857">
    <property type="component" value="Unassembled WGS sequence"/>
</dbReference>
<evidence type="ECO:0000313" key="2">
    <source>
        <dbReference type="Proteomes" id="UP000194857"/>
    </source>
</evidence>
<dbReference type="AlphaFoldDB" id="A0A241XSE2"/>
<evidence type="ECO:0000313" key="1">
    <source>
        <dbReference type="EMBL" id="OTI63409.1"/>
    </source>
</evidence>
<sequence>MGVEDLLTSPGTSYWLRDAINSSMKRDPVDALSDAEVLLDVLRRRLSLVELESMKLFSKP</sequence>
<gene>
    <name evidence="1" type="ORF">CAZ10_08885</name>
</gene>